<dbReference type="InterPro" id="IPR015590">
    <property type="entry name" value="Aldehyde_DH_dom"/>
</dbReference>
<protein>
    <submittedName>
        <fullName evidence="6">Aldehyde Dehydrogenase</fullName>
    </submittedName>
</protein>
<accession>B1SXT8</accession>
<dbReference type="SUPFAM" id="SSF53720">
    <property type="entry name" value="ALDH-like"/>
    <property type="match status" value="1"/>
</dbReference>
<dbReference type="InterPro" id="IPR016160">
    <property type="entry name" value="Ald_DH_CS_CYS"/>
</dbReference>
<organism evidence="6 7">
    <name type="scientific">Burkholderia ambifaria MEX-5</name>
    <dbReference type="NCBI Taxonomy" id="396597"/>
    <lineage>
        <taxon>Bacteria</taxon>
        <taxon>Pseudomonadati</taxon>
        <taxon>Pseudomonadota</taxon>
        <taxon>Betaproteobacteria</taxon>
        <taxon>Burkholderiales</taxon>
        <taxon>Burkholderiaceae</taxon>
        <taxon>Burkholderia</taxon>
        <taxon>Burkholderia cepacia complex</taxon>
    </lineage>
</organism>
<dbReference type="FunFam" id="3.40.605.10:FF:000007">
    <property type="entry name" value="NAD/NADP-dependent betaine aldehyde dehydrogenase"/>
    <property type="match status" value="1"/>
</dbReference>
<dbReference type="PROSITE" id="PS00687">
    <property type="entry name" value="ALDEHYDE_DEHYDR_GLU"/>
    <property type="match status" value="1"/>
</dbReference>
<dbReference type="Gene3D" id="3.40.605.10">
    <property type="entry name" value="Aldehyde Dehydrogenase, Chain A, domain 1"/>
    <property type="match status" value="1"/>
</dbReference>
<reference evidence="6 7" key="1">
    <citation type="submission" date="2008-03" db="EMBL/GenBank/DDBJ databases">
        <title>Sequencing of the draft genome and assembly of Burkholderia ambifaria MEX-5.</title>
        <authorList>
            <consortium name="US DOE Joint Genome Institute (JGI-PGF)"/>
            <person name="Copeland A."/>
            <person name="Lucas S."/>
            <person name="Lapidus A."/>
            <person name="Glavina del Rio T."/>
            <person name="Dalin E."/>
            <person name="Tice H."/>
            <person name="Bruce D."/>
            <person name="Goodwin L."/>
            <person name="Pitluck S."/>
            <person name="Larimer F."/>
            <person name="Land M.L."/>
            <person name="Hauser L."/>
            <person name="Tiedje J."/>
            <person name="Richardson P."/>
        </authorList>
    </citation>
    <scope>NUCLEOTIDE SEQUENCE [LARGE SCALE GENOMIC DNA]</scope>
    <source>
        <strain evidence="6 7">MEX-5</strain>
    </source>
</reference>
<dbReference type="InterPro" id="IPR016162">
    <property type="entry name" value="Ald_DH_N"/>
</dbReference>
<evidence type="ECO:0000256" key="3">
    <source>
        <dbReference type="PROSITE-ProRule" id="PRU10007"/>
    </source>
</evidence>
<dbReference type="GO" id="GO:0016620">
    <property type="term" value="F:oxidoreductase activity, acting on the aldehyde or oxo group of donors, NAD or NADP as acceptor"/>
    <property type="evidence" value="ECO:0007669"/>
    <property type="project" value="InterPro"/>
</dbReference>
<evidence type="ECO:0000256" key="1">
    <source>
        <dbReference type="ARBA" id="ARBA00009986"/>
    </source>
</evidence>
<dbReference type="InterPro" id="IPR029510">
    <property type="entry name" value="Ald_DH_CS_GLU"/>
</dbReference>
<dbReference type="EMBL" id="ABLK01000006">
    <property type="protein sequence ID" value="EDT43847.1"/>
    <property type="molecule type" value="Genomic_DNA"/>
</dbReference>
<comment type="similarity">
    <text evidence="1 4">Belongs to the aldehyde dehydrogenase family.</text>
</comment>
<dbReference type="InterPro" id="IPR016163">
    <property type="entry name" value="Ald_DH_C"/>
</dbReference>
<dbReference type="PATRIC" id="fig|396597.7.peg.8094"/>
<dbReference type="PANTHER" id="PTHR11699">
    <property type="entry name" value="ALDEHYDE DEHYDROGENASE-RELATED"/>
    <property type="match status" value="1"/>
</dbReference>
<keyword evidence="2 4" id="KW-0560">Oxidoreductase</keyword>
<dbReference type="RefSeq" id="WP_006756411.1">
    <property type="nucleotide sequence ID" value="NZ_ABLK01000006.1"/>
</dbReference>
<gene>
    <name evidence="6" type="ORF">BamMEX5DRAFT_0354</name>
</gene>
<sequence length="500" mass="52806">MTNYSAGAAIFMGPEATEFVTEPLGHFIDGRHVRFGGAPLLPVIDPANGLEFASLEDAAASTVDVAVEAAQRAFKRGWGASAPDNRQKLLLTLADIIQQDADTLADLLSADVGALRGAALNFEVGNTIRTFRYFASLTVQIGGRTTSASDSMHRDFFAYTVPEPVGVVAIIVPWNAPLMITAWKMAAALAAGCTVVIKPSEDGSLAVCRLAHLVQRAGFPDGVVNVVCGRGQTTGDALLKHSDIDKVAFTGSLAVGRLIYRTAASRIARVGLELGGKSPVIVLPCADLDAAIPGIAMGAFANAGQICVAGSRVIVPRSKYIEFTAKLVQYAQSLKVGPGFDPESQMGPLISDAQRSRVLQFISSGQEDGRVVFGGNPLARSGYFVEPTVICDLDPHSALLTEEIFGPVITIEPYDHLEEVVTNANESKYGLAAYVWGTTQGAIQRLAKNLRVGTVFVNTPGFPPANVPTGGYRQSGVGRDLGIESLSGYLETKSVISRLD</sequence>
<evidence type="ECO:0000313" key="7">
    <source>
        <dbReference type="Proteomes" id="UP000004814"/>
    </source>
</evidence>
<dbReference type="Gene3D" id="3.40.309.10">
    <property type="entry name" value="Aldehyde Dehydrogenase, Chain A, domain 2"/>
    <property type="match status" value="1"/>
</dbReference>
<dbReference type="AlphaFoldDB" id="B1SXT8"/>
<dbReference type="InterPro" id="IPR016161">
    <property type="entry name" value="Ald_DH/histidinol_DH"/>
</dbReference>
<proteinExistence type="inferred from homology"/>
<evidence type="ECO:0000259" key="5">
    <source>
        <dbReference type="Pfam" id="PF00171"/>
    </source>
</evidence>
<name>B1SXT8_9BURK</name>
<dbReference type="FunFam" id="3.40.309.10:FF:000012">
    <property type="entry name" value="Betaine aldehyde dehydrogenase"/>
    <property type="match status" value="1"/>
</dbReference>
<evidence type="ECO:0000256" key="2">
    <source>
        <dbReference type="ARBA" id="ARBA00023002"/>
    </source>
</evidence>
<evidence type="ECO:0000313" key="6">
    <source>
        <dbReference type="EMBL" id="EDT43847.1"/>
    </source>
</evidence>
<dbReference type="Pfam" id="PF00171">
    <property type="entry name" value="Aldedh"/>
    <property type="match status" value="1"/>
</dbReference>
<evidence type="ECO:0000256" key="4">
    <source>
        <dbReference type="RuleBase" id="RU003345"/>
    </source>
</evidence>
<feature type="domain" description="Aldehyde dehydrogenase" evidence="5">
    <location>
        <begin position="41"/>
        <end position="495"/>
    </location>
</feature>
<feature type="active site" evidence="3">
    <location>
        <position position="273"/>
    </location>
</feature>
<comment type="caution">
    <text evidence="6">The sequence shown here is derived from an EMBL/GenBank/DDBJ whole genome shotgun (WGS) entry which is preliminary data.</text>
</comment>
<dbReference type="Proteomes" id="UP000004814">
    <property type="component" value="Unassembled WGS sequence"/>
</dbReference>
<dbReference type="PROSITE" id="PS00070">
    <property type="entry name" value="ALDEHYDE_DEHYDR_CYS"/>
    <property type="match status" value="1"/>
</dbReference>